<gene>
    <name evidence="1" type="ORF">ERS007657_01097</name>
    <name evidence="2" type="ORF">ERS007739_01950</name>
</gene>
<reference evidence="3 4" key="1">
    <citation type="submission" date="2015-03" db="EMBL/GenBank/DDBJ databases">
        <authorList>
            <consortium name="Pathogen Informatics"/>
        </authorList>
    </citation>
    <scope>NUCLEOTIDE SEQUENCE [LARGE SCALE GENOMIC DNA]</scope>
    <source>
        <strain evidence="1 4">C09601061</strain>
        <strain evidence="3">N09902308</strain>
    </source>
</reference>
<accession>A0A654TYY5</accession>
<evidence type="ECO:0000313" key="4">
    <source>
        <dbReference type="Proteomes" id="UP000046680"/>
    </source>
</evidence>
<organism evidence="1 4">
    <name type="scientific">Mycobacterium tuberculosis</name>
    <dbReference type="NCBI Taxonomy" id="1773"/>
    <lineage>
        <taxon>Bacteria</taxon>
        <taxon>Bacillati</taxon>
        <taxon>Actinomycetota</taxon>
        <taxon>Actinomycetes</taxon>
        <taxon>Mycobacteriales</taxon>
        <taxon>Mycobacteriaceae</taxon>
        <taxon>Mycobacterium</taxon>
        <taxon>Mycobacterium tuberculosis complex</taxon>
    </lineage>
</organism>
<evidence type="ECO:0000313" key="3">
    <source>
        <dbReference type="Proteomes" id="UP000039021"/>
    </source>
</evidence>
<dbReference type="AlphaFoldDB" id="A0A654TYY5"/>
<protein>
    <submittedName>
        <fullName evidence="1">Uncharacterized protein</fullName>
    </submittedName>
</protein>
<dbReference type="EMBL" id="CSBK01000828">
    <property type="protein sequence ID" value="COX97137.1"/>
    <property type="molecule type" value="Genomic_DNA"/>
</dbReference>
<dbReference type="Proteomes" id="UP000046680">
    <property type="component" value="Unassembled WGS sequence"/>
</dbReference>
<sequence>MVGVPTAVVAYQRRTAAGVMSRRSVSAKVARMWLSSSLR</sequence>
<evidence type="ECO:0000313" key="2">
    <source>
        <dbReference type="EMBL" id="COX97137.1"/>
    </source>
</evidence>
<proteinExistence type="predicted"/>
<dbReference type="EMBL" id="CGCX01000306">
    <property type="protein sequence ID" value="CFR72381.1"/>
    <property type="molecule type" value="Genomic_DNA"/>
</dbReference>
<name>A0A654TYY5_MYCTX</name>
<reference evidence="2" key="2">
    <citation type="submission" date="2015-03" db="EMBL/GenBank/DDBJ databases">
        <authorList>
            <consortium name="Pathogen Informatics"/>
            <person name="Murphy D."/>
        </authorList>
    </citation>
    <scope>NUCLEOTIDE SEQUENCE</scope>
    <source>
        <strain evidence="2">N09902308</strain>
    </source>
</reference>
<dbReference type="Proteomes" id="UP000039021">
    <property type="component" value="Unassembled WGS sequence"/>
</dbReference>
<evidence type="ECO:0000313" key="1">
    <source>
        <dbReference type="EMBL" id="CFR72381.1"/>
    </source>
</evidence>